<dbReference type="GO" id="GO:0000160">
    <property type="term" value="P:phosphorelay signal transduction system"/>
    <property type="evidence" value="ECO:0007669"/>
    <property type="project" value="InterPro"/>
</dbReference>
<reference evidence="4 5" key="1">
    <citation type="journal article" date="2021" name="Microorganisms">
        <title>Acidisoma silvae sp. nov. and Acidisomacellulosilytica sp. nov., Two Acidophilic Bacteria Isolated from Decaying Wood, Hydrolyzing Cellulose and Producing Poly-3-hydroxybutyrate.</title>
        <authorList>
            <person name="Mieszkin S."/>
            <person name="Pouder E."/>
            <person name="Uroz S."/>
            <person name="Simon-Colin C."/>
            <person name="Alain K."/>
        </authorList>
    </citation>
    <scope>NUCLEOTIDE SEQUENCE [LARGE SCALE GENOMIC DNA]</scope>
    <source>
        <strain evidence="4 5">HW T5.17</strain>
    </source>
</reference>
<dbReference type="SUPFAM" id="SSF52172">
    <property type="entry name" value="CheY-like"/>
    <property type="match status" value="1"/>
</dbReference>
<gene>
    <name evidence="4" type="ORF">ACELLULO517_18810</name>
</gene>
<protein>
    <submittedName>
        <fullName evidence="4">Response regulator</fullName>
    </submittedName>
</protein>
<keyword evidence="2" id="KW-1133">Transmembrane helix</keyword>
<feature type="domain" description="Response regulatory" evidence="3">
    <location>
        <begin position="14"/>
        <end position="126"/>
    </location>
</feature>
<dbReference type="SMART" id="SM00448">
    <property type="entry name" value="REC"/>
    <property type="match status" value="1"/>
</dbReference>
<dbReference type="PROSITE" id="PS50110">
    <property type="entry name" value="RESPONSE_REGULATORY"/>
    <property type="match status" value="1"/>
</dbReference>
<organism evidence="4 5">
    <name type="scientific">Acidisoma cellulosilyticum</name>
    <dbReference type="NCBI Taxonomy" id="2802395"/>
    <lineage>
        <taxon>Bacteria</taxon>
        <taxon>Pseudomonadati</taxon>
        <taxon>Pseudomonadota</taxon>
        <taxon>Alphaproteobacteria</taxon>
        <taxon>Acetobacterales</taxon>
        <taxon>Acidocellaceae</taxon>
        <taxon>Acidisoma</taxon>
    </lineage>
</organism>
<evidence type="ECO:0000313" key="5">
    <source>
        <dbReference type="Proteomes" id="UP000721844"/>
    </source>
</evidence>
<sequence>MTSDATPSNLDGQSVLILEDQVLIALDIEDMVLDLGAGVCWVVSGAVTALTLLETKRPDLALLDFNLGGRETSEGVADRLMDLHVPFVFLTGYGDGLVVPGRFGGIPIASKPVTKATLLTKIALAQDRFRSERMV</sequence>
<dbReference type="InterPro" id="IPR011006">
    <property type="entry name" value="CheY-like_superfamily"/>
</dbReference>
<dbReference type="Gene3D" id="3.40.50.2300">
    <property type="match status" value="1"/>
</dbReference>
<dbReference type="InterPro" id="IPR001789">
    <property type="entry name" value="Sig_transdc_resp-reg_receiver"/>
</dbReference>
<dbReference type="AlphaFoldDB" id="A0A963Z4C8"/>
<dbReference type="EMBL" id="JAESVA010000007">
    <property type="protein sequence ID" value="MCB8882306.1"/>
    <property type="molecule type" value="Genomic_DNA"/>
</dbReference>
<keyword evidence="2" id="KW-0812">Transmembrane</keyword>
<evidence type="ECO:0000256" key="2">
    <source>
        <dbReference type="SAM" id="Phobius"/>
    </source>
</evidence>
<comment type="caution">
    <text evidence="4">The sequence shown here is derived from an EMBL/GenBank/DDBJ whole genome shotgun (WGS) entry which is preliminary data.</text>
</comment>
<feature type="transmembrane region" description="Helical" evidence="2">
    <location>
        <begin position="35"/>
        <end position="53"/>
    </location>
</feature>
<keyword evidence="2" id="KW-0472">Membrane</keyword>
<evidence type="ECO:0000313" key="4">
    <source>
        <dbReference type="EMBL" id="MCB8882306.1"/>
    </source>
</evidence>
<evidence type="ECO:0000259" key="3">
    <source>
        <dbReference type="PROSITE" id="PS50110"/>
    </source>
</evidence>
<keyword evidence="1" id="KW-0597">Phosphoprotein</keyword>
<dbReference type="Proteomes" id="UP000721844">
    <property type="component" value="Unassembled WGS sequence"/>
</dbReference>
<dbReference type="RefSeq" id="WP_227308970.1">
    <property type="nucleotide sequence ID" value="NZ_JAESVA010000007.1"/>
</dbReference>
<keyword evidence="5" id="KW-1185">Reference proteome</keyword>
<name>A0A963Z4C8_9PROT</name>
<proteinExistence type="predicted"/>
<feature type="modified residue" description="4-aspartylphosphate" evidence="1">
    <location>
        <position position="64"/>
    </location>
</feature>
<evidence type="ECO:0000256" key="1">
    <source>
        <dbReference type="PROSITE-ProRule" id="PRU00169"/>
    </source>
</evidence>
<accession>A0A963Z4C8</accession>